<keyword evidence="3" id="KW-1185">Reference proteome</keyword>
<feature type="transmembrane region" description="Helical" evidence="1">
    <location>
        <begin position="277"/>
        <end position="298"/>
    </location>
</feature>
<dbReference type="EMBL" id="LGTC01000001">
    <property type="protein sequence ID" value="KNY28143.1"/>
    <property type="molecule type" value="Genomic_DNA"/>
</dbReference>
<dbReference type="Proteomes" id="UP000036923">
    <property type="component" value="Unassembled WGS sequence"/>
</dbReference>
<dbReference type="AlphaFoldDB" id="A0A0L6JQS4"/>
<keyword evidence="1" id="KW-0812">Transmembrane</keyword>
<name>A0A0L6JQS4_9FIRM</name>
<sequence precursor="true">MKNKKNKVIRFKKRSHFRYLISKRLIITIISSILILLAVYFCMSFPFYLPEYGIERTSITVEKNNHPLAPYDLLWFDNKDEVIKLNANMLTDISQLKFYSLGYEGKVFPLTHQGSPIAMNKGMTGTYAAILPTFKADIDNNGKKDKISLSAKFDSIFTQSSEFMFMKLFGVVRTNFTMKEIPLEIFYIEGSKVMIFYDQKPLANSKIQLISNRGLNKTVKTDAAGMLPSMNKKDLRKGIQVVYVSEDGTYNISSYTLEGEKFFTGYYYKAMLPFLKVMFYSAILILVILIVRKMYAYINNKMRDYKNSPESI</sequence>
<keyword evidence="1" id="KW-0472">Membrane</keyword>
<organism evidence="2 3">
    <name type="scientific">Pseudobacteroides cellulosolvens ATCC 35603 = DSM 2933</name>
    <dbReference type="NCBI Taxonomy" id="398512"/>
    <lineage>
        <taxon>Bacteria</taxon>
        <taxon>Bacillati</taxon>
        <taxon>Bacillota</taxon>
        <taxon>Clostridia</taxon>
        <taxon>Eubacteriales</taxon>
        <taxon>Oscillospiraceae</taxon>
        <taxon>Pseudobacteroides</taxon>
    </lineage>
</organism>
<protein>
    <submittedName>
        <fullName evidence="2">Uncharacterized protein</fullName>
    </submittedName>
</protein>
<accession>A0A0L6JQS4</accession>
<dbReference type="STRING" id="398512.Bccel_3414"/>
<gene>
    <name evidence="2" type="ORF">Bccel_3414</name>
</gene>
<reference evidence="3" key="1">
    <citation type="submission" date="2015-07" db="EMBL/GenBank/DDBJ databases">
        <title>Near-Complete Genome Sequence of the Cellulolytic Bacterium Bacteroides (Pseudobacteroides) cellulosolvens ATCC 35603.</title>
        <authorList>
            <person name="Dassa B."/>
            <person name="Utturkar S.M."/>
            <person name="Klingeman D.M."/>
            <person name="Hurt R.A."/>
            <person name="Keller M."/>
            <person name="Xu J."/>
            <person name="Reddy Y.H.K."/>
            <person name="Borovok I."/>
            <person name="Grinberg I.R."/>
            <person name="Lamed R."/>
            <person name="Zhivin O."/>
            <person name="Bayer E.A."/>
            <person name="Brown S.D."/>
        </authorList>
    </citation>
    <scope>NUCLEOTIDE SEQUENCE [LARGE SCALE GENOMIC DNA]</scope>
    <source>
        <strain evidence="3">DSM 2933</strain>
    </source>
</reference>
<proteinExistence type="predicted"/>
<keyword evidence="1" id="KW-1133">Transmembrane helix</keyword>
<dbReference type="RefSeq" id="WP_036939183.1">
    <property type="nucleotide sequence ID" value="NZ_JQKC01000008.1"/>
</dbReference>
<evidence type="ECO:0000313" key="3">
    <source>
        <dbReference type="Proteomes" id="UP000036923"/>
    </source>
</evidence>
<comment type="caution">
    <text evidence="2">The sequence shown here is derived from an EMBL/GenBank/DDBJ whole genome shotgun (WGS) entry which is preliminary data.</text>
</comment>
<evidence type="ECO:0000313" key="2">
    <source>
        <dbReference type="EMBL" id="KNY28143.1"/>
    </source>
</evidence>
<feature type="transmembrane region" description="Helical" evidence="1">
    <location>
        <begin position="21"/>
        <end position="49"/>
    </location>
</feature>
<evidence type="ECO:0000256" key="1">
    <source>
        <dbReference type="SAM" id="Phobius"/>
    </source>
</evidence>